<dbReference type="Proteomes" id="UP000663828">
    <property type="component" value="Unassembled WGS sequence"/>
</dbReference>
<sequence length="484" mass="54019">MSNSETVPLLAPETSCTYRTYPQRFYVLFVFFLLSFNQNIIWLTFSPIARNAEKYYQMSEATVDLLLNWQSILFIPFLPLAYILLNKQHGLRKCVMLVATLIFIATILRLIPLIISHPSSPHFHTISMPFLHAGHILNAICYPLVTAPVSQLSCEWFGLNERTRATTIAIIANNFGGTIGYVISPFIVSSPECVPRLLYIHLGLAFVACVMTYLYFPARPPTPPSPAAQQLALSINEESISWKIHFKHIWQCLKTPSFLLICNAGSFSYGIFNVWVGLYDVILIPQNFTEIETGWFSFGSALSGNIGGLAFAALADTGPFRRSFKLLLIIACIGCFLSLVWFILMVPTYFYSQLILSSNALTIGLSLGLAGMFQGAGLPLFYEALAEIMFPLPESLSASILVQWSNVISLTLLFIAPSRGKLVNFIVLITSALSLIMVLCARFSYKRRDEDEKIQGIEDTSTKSADSLINETRYETPSKDITES</sequence>
<dbReference type="PANTHER" id="PTHR10924:SF27">
    <property type="entry name" value="SOLUTE CARRIER FAMILY 49 MEMBER 4"/>
    <property type="match status" value="1"/>
</dbReference>
<evidence type="ECO:0000313" key="6">
    <source>
        <dbReference type="EMBL" id="CAF1471241.1"/>
    </source>
</evidence>
<gene>
    <name evidence="6" type="ORF">XAT740_LOCUS37991</name>
</gene>
<feature type="transmembrane region" description="Helical" evidence="5">
    <location>
        <begin position="199"/>
        <end position="216"/>
    </location>
</feature>
<feature type="transmembrane region" description="Helical" evidence="5">
    <location>
        <begin position="396"/>
        <end position="416"/>
    </location>
</feature>
<proteinExistence type="predicted"/>
<dbReference type="AlphaFoldDB" id="A0A815R6P5"/>
<name>A0A815R6P5_ADIRI</name>
<dbReference type="InterPro" id="IPR049680">
    <property type="entry name" value="FLVCR1-2_SLC49-like"/>
</dbReference>
<dbReference type="SUPFAM" id="SSF103473">
    <property type="entry name" value="MFS general substrate transporter"/>
    <property type="match status" value="1"/>
</dbReference>
<evidence type="ECO:0000313" key="7">
    <source>
        <dbReference type="Proteomes" id="UP000663828"/>
    </source>
</evidence>
<feature type="transmembrane region" description="Helical" evidence="5">
    <location>
        <begin position="166"/>
        <end position="187"/>
    </location>
</feature>
<feature type="transmembrane region" description="Helical" evidence="5">
    <location>
        <begin position="422"/>
        <end position="445"/>
    </location>
</feature>
<evidence type="ECO:0000256" key="2">
    <source>
        <dbReference type="ARBA" id="ARBA00022692"/>
    </source>
</evidence>
<feature type="transmembrane region" description="Helical" evidence="5">
    <location>
        <begin position="326"/>
        <end position="351"/>
    </location>
</feature>
<feature type="transmembrane region" description="Helical" evidence="5">
    <location>
        <begin position="94"/>
        <end position="115"/>
    </location>
</feature>
<keyword evidence="4 5" id="KW-0472">Membrane</keyword>
<dbReference type="Pfam" id="PF07690">
    <property type="entry name" value="MFS_1"/>
    <property type="match status" value="1"/>
</dbReference>
<keyword evidence="3 5" id="KW-1133">Transmembrane helix</keyword>
<feature type="transmembrane region" description="Helical" evidence="5">
    <location>
        <begin position="363"/>
        <end position="384"/>
    </location>
</feature>
<accession>A0A815R6P5</accession>
<dbReference type="GO" id="GO:0022857">
    <property type="term" value="F:transmembrane transporter activity"/>
    <property type="evidence" value="ECO:0007669"/>
    <property type="project" value="InterPro"/>
</dbReference>
<reference evidence="6" key="1">
    <citation type="submission" date="2021-02" db="EMBL/GenBank/DDBJ databases">
        <authorList>
            <person name="Nowell W R."/>
        </authorList>
    </citation>
    <scope>NUCLEOTIDE SEQUENCE</scope>
</reference>
<dbReference type="EMBL" id="CAJNOR010004054">
    <property type="protein sequence ID" value="CAF1471241.1"/>
    <property type="molecule type" value="Genomic_DNA"/>
</dbReference>
<dbReference type="InterPro" id="IPR011701">
    <property type="entry name" value="MFS"/>
</dbReference>
<comment type="subcellular location">
    <subcellularLocation>
        <location evidence="1">Membrane</location>
        <topology evidence="1">Multi-pass membrane protein</topology>
    </subcellularLocation>
</comment>
<comment type="caution">
    <text evidence="6">The sequence shown here is derived from an EMBL/GenBank/DDBJ whole genome shotgun (WGS) entry which is preliminary data.</text>
</comment>
<dbReference type="GO" id="GO:0016020">
    <property type="term" value="C:membrane"/>
    <property type="evidence" value="ECO:0007669"/>
    <property type="project" value="UniProtKB-SubCell"/>
</dbReference>
<organism evidence="6 7">
    <name type="scientific">Adineta ricciae</name>
    <name type="common">Rotifer</name>
    <dbReference type="NCBI Taxonomy" id="249248"/>
    <lineage>
        <taxon>Eukaryota</taxon>
        <taxon>Metazoa</taxon>
        <taxon>Spiralia</taxon>
        <taxon>Gnathifera</taxon>
        <taxon>Rotifera</taxon>
        <taxon>Eurotatoria</taxon>
        <taxon>Bdelloidea</taxon>
        <taxon>Adinetida</taxon>
        <taxon>Adinetidae</taxon>
        <taxon>Adineta</taxon>
    </lineage>
</organism>
<feature type="transmembrane region" description="Helical" evidence="5">
    <location>
        <begin position="25"/>
        <end position="45"/>
    </location>
</feature>
<feature type="transmembrane region" description="Helical" evidence="5">
    <location>
        <begin position="295"/>
        <end position="314"/>
    </location>
</feature>
<dbReference type="Gene3D" id="1.20.1250.20">
    <property type="entry name" value="MFS general substrate transporter like domains"/>
    <property type="match status" value="1"/>
</dbReference>
<evidence type="ECO:0000256" key="3">
    <source>
        <dbReference type="ARBA" id="ARBA00022989"/>
    </source>
</evidence>
<dbReference type="PANTHER" id="PTHR10924">
    <property type="entry name" value="MAJOR FACILITATOR SUPERFAMILY PROTEIN-RELATED"/>
    <property type="match status" value="1"/>
</dbReference>
<protein>
    <submittedName>
        <fullName evidence="6">Uncharacterized protein</fullName>
    </submittedName>
</protein>
<feature type="transmembrane region" description="Helical" evidence="5">
    <location>
        <begin position="257"/>
        <end position="275"/>
    </location>
</feature>
<evidence type="ECO:0000256" key="5">
    <source>
        <dbReference type="SAM" id="Phobius"/>
    </source>
</evidence>
<feature type="transmembrane region" description="Helical" evidence="5">
    <location>
        <begin position="135"/>
        <end position="154"/>
    </location>
</feature>
<evidence type="ECO:0000256" key="4">
    <source>
        <dbReference type="ARBA" id="ARBA00023136"/>
    </source>
</evidence>
<feature type="transmembrane region" description="Helical" evidence="5">
    <location>
        <begin position="65"/>
        <end position="85"/>
    </location>
</feature>
<evidence type="ECO:0000256" key="1">
    <source>
        <dbReference type="ARBA" id="ARBA00004141"/>
    </source>
</evidence>
<keyword evidence="7" id="KW-1185">Reference proteome</keyword>
<dbReference type="InterPro" id="IPR036259">
    <property type="entry name" value="MFS_trans_sf"/>
</dbReference>
<keyword evidence="2 5" id="KW-0812">Transmembrane</keyword>